<dbReference type="InterPro" id="IPR050862">
    <property type="entry name" value="RdRp_reductase_class-2"/>
</dbReference>
<dbReference type="Gene3D" id="3.20.70.20">
    <property type="match status" value="1"/>
</dbReference>
<sequence>PNSPTLMNAGHELGQLSACFVLPIEDSMESIFDAVKYTALIHKSGGGTGFSFSRLRPTSDRVGSTGGIASGPVSFMRAFDVTTDVIKQGGMRRGANMAILNVEHPDILKFITAKEDSEALTNFNLSVAVTGKFMKAVGKGTDYSLVNPRTGEVADNLNAKEVFDKIVDMAWRTGDPGIVFIDEINRHNPTPKLGKIESTNPCGEQPLLPFESCNLGSINLSKMVADKDGQPYIDYDKLSQNSQ</sequence>
<dbReference type="GO" id="GO:0031419">
    <property type="term" value="F:cobalamin binding"/>
    <property type="evidence" value="ECO:0007669"/>
    <property type="project" value="UniProtKB-KW"/>
</dbReference>
<feature type="non-terminal residue" evidence="11">
    <location>
        <position position="1"/>
    </location>
</feature>
<dbReference type="InterPro" id="IPR000788">
    <property type="entry name" value="RNR_lg_C"/>
</dbReference>
<dbReference type="AlphaFoldDB" id="X0WMI9"/>
<dbReference type="Pfam" id="PF02867">
    <property type="entry name" value="Ribonuc_red_lgC"/>
    <property type="match status" value="1"/>
</dbReference>
<organism evidence="11">
    <name type="scientific">marine sediment metagenome</name>
    <dbReference type="NCBI Taxonomy" id="412755"/>
    <lineage>
        <taxon>unclassified sequences</taxon>
        <taxon>metagenomes</taxon>
        <taxon>ecological metagenomes</taxon>
    </lineage>
</organism>
<gene>
    <name evidence="11" type="ORF">S01H1_72075</name>
</gene>
<feature type="non-terminal residue" evidence="11">
    <location>
        <position position="243"/>
    </location>
</feature>
<reference evidence="11" key="1">
    <citation type="journal article" date="2014" name="Front. Microbiol.">
        <title>High frequency of phylogenetically diverse reductive dehalogenase-homologous genes in deep subseafloor sedimentary metagenomes.</title>
        <authorList>
            <person name="Kawai M."/>
            <person name="Futagami T."/>
            <person name="Toyoda A."/>
            <person name="Takaki Y."/>
            <person name="Nishi S."/>
            <person name="Hori S."/>
            <person name="Arai W."/>
            <person name="Tsubouchi T."/>
            <person name="Morono Y."/>
            <person name="Uchiyama I."/>
            <person name="Ito T."/>
            <person name="Fujiyama A."/>
            <person name="Inagaki F."/>
            <person name="Takami H."/>
        </authorList>
    </citation>
    <scope>NUCLEOTIDE SEQUENCE</scope>
    <source>
        <strain evidence="11">Expedition CK06-06</strain>
    </source>
</reference>
<keyword evidence="8" id="KW-0170">Cobalt</keyword>
<name>X0WMI9_9ZZZZ</name>
<keyword evidence="5" id="KW-0547">Nucleotide-binding</keyword>
<keyword evidence="6" id="KW-0560">Oxidoreductase</keyword>
<comment type="catalytic activity">
    <reaction evidence="9">
        <text>a 2'-deoxyribonucleoside 5'-diphosphate + [thioredoxin]-disulfide + H2O = a ribonucleoside 5'-diphosphate + [thioredoxin]-dithiol</text>
        <dbReference type="Rhea" id="RHEA:23252"/>
        <dbReference type="Rhea" id="RHEA-COMP:10698"/>
        <dbReference type="Rhea" id="RHEA-COMP:10700"/>
        <dbReference type="ChEBI" id="CHEBI:15377"/>
        <dbReference type="ChEBI" id="CHEBI:29950"/>
        <dbReference type="ChEBI" id="CHEBI:50058"/>
        <dbReference type="ChEBI" id="CHEBI:57930"/>
        <dbReference type="ChEBI" id="CHEBI:73316"/>
        <dbReference type="EC" id="1.17.4.1"/>
    </reaction>
</comment>
<dbReference type="PANTHER" id="PTHR43371">
    <property type="entry name" value="VITAMIN B12-DEPENDENT RIBONUCLEOTIDE REDUCTASE"/>
    <property type="match status" value="1"/>
</dbReference>
<dbReference type="EC" id="1.17.4.1" evidence="3"/>
<evidence type="ECO:0000256" key="8">
    <source>
        <dbReference type="ARBA" id="ARBA00023285"/>
    </source>
</evidence>
<keyword evidence="4" id="KW-0846">Cobalamin</keyword>
<comment type="cofactor">
    <cofactor evidence="1">
        <name>adenosylcob(III)alamin</name>
        <dbReference type="ChEBI" id="CHEBI:18408"/>
    </cofactor>
</comment>
<evidence type="ECO:0000256" key="2">
    <source>
        <dbReference type="ARBA" id="ARBA00007405"/>
    </source>
</evidence>
<dbReference type="GO" id="GO:0004748">
    <property type="term" value="F:ribonucleoside-diphosphate reductase activity, thioredoxin disulfide as acceptor"/>
    <property type="evidence" value="ECO:0007669"/>
    <property type="project" value="UniProtKB-EC"/>
</dbReference>
<evidence type="ECO:0000256" key="7">
    <source>
        <dbReference type="ARBA" id="ARBA00023157"/>
    </source>
</evidence>
<dbReference type="EMBL" id="BARS01048038">
    <property type="protein sequence ID" value="GAG32194.1"/>
    <property type="molecule type" value="Genomic_DNA"/>
</dbReference>
<evidence type="ECO:0000256" key="9">
    <source>
        <dbReference type="ARBA" id="ARBA00047754"/>
    </source>
</evidence>
<evidence type="ECO:0000256" key="3">
    <source>
        <dbReference type="ARBA" id="ARBA00012274"/>
    </source>
</evidence>
<evidence type="ECO:0000256" key="6">
    <source>
        <dbReference type="ARBA" id="ARBA00023002"/>
    </source>
</evidence>
<dbReference type="CDD" id="cd02888">
    <property type="entry name" value="RNR_II_dimer"/>
    <property type="match status" value="1"/>
</dbReference>
<evidence type="ECO:0000313" key="11">
    <source>
        <dbReference type="EMBL" id="GAG32194.1"/>
    </source>
</evidence>
<evidence type="ECO:0000256" key="5">
    <source>
        <dbReference type="ARBA" id="ARBA00022741"/>
    </source>
</evidence>
<dbReference type="SUPFAM" id="SSF51998">
    <property type="entry name" value="PFL-like glycyl radical enzymes"/>
    <property type="match status" value="1"/>
</dbReference>
<evidence type="ECO:0000256" key="4">
    <source>
        <dbReference type="ARBA" id="ARBA00022628"/>
    </source>
</evidence>
<evidence type="ECO:0000259" key="10">
    <source>
        <dbReference type="Pfam" id="PF02867"/>
    </source>
</evidence>
<keyword evidence="7" id="KW-1015">Disulfide bond</keyword>
<dbReference type="GO" id="GO:0000166">
    <property type="term" value="F:nucleotide binding"/>
    <property type="evidence" value="ECO:0007669"/>
    <property type="project" value="UniProtKB-KW"/>
</dbReference>
<feature type="domain" description="Ribonucleotide reductase large subunit C-terminal" evidence="10">
    <location>
        <begin position="17"/>
        <end position="240"/>
    </location>
</feature>
<comment type="similarity">
    <text evidence="2">Belongs to the ribonucleoside diphosphate reductase class-2 family.</text>
</comment>
<dbReference type="InterPro" id="IPR013344">
    <property type="entry name" value="RNR_NrdJ/NrdZ"/>
</dbReference>
<comment type="caution">
    <text evidence="11">The sequence shown here is derived from an EMBL/GenBank/DDBJ whole genome shotgun (WGS) entry which is preliminary data.</text>
</comment>
<evidence type="ECO:0000256" key="1">
    <source>
        <dbReference type="ARBA" id="ARBA00001922"/>
    </source>
</evidence>
<proteinExistence type="inferred from homology"/>
<accession>X0WMI9</accession>
<protein>
    <recommendedName>
        <fullName evidence="3">ribonucleoside-diphosphate reductase</fullName>
        <ecNumber evidence="3">1.17.4.1</ecNumber>
    </recommendedName>
</protein>
<dbReference type="PANTHER" id="PTHR43371:SF1">
    <property type="entry name" value="RIBONUCLEOSIDE-DIPHOSPHATE REDUCTASE"/>
    <property type="match status" value="1"/>
</dbReference>